<comment type="function">
    <text evidence="1">Component of the ESCRT-0 complex which is the sorting receptor for ubiquitinated cargo proteins at the multivesicular body (MVB).</text>
</comment>
<evidence type="ECO:0000256" key="6">
    <source>
        <dbReference type="ARBA" id="ARBA00022443"/>
    </source>
</evidence>
<evidence type="ECO:0000256" key="1">
    <source>
        <dbReference type="ARBA" id="ARBA00002654"/>
    </source>
</evidence>
<proteinExistence type="inferred from homology"/>
<dbReference type="InterPro" id="IPR018731">
    <property type="entry name" value="Atg13_N"/>
</dbReference>
<feature type="region of interest" description="Disordered" evidence="13">
    <location>
        <begin position="580"/>
        <end position="673"/>
    </location>
</feature>
<comment type="similarity">
    <text evidence="3 12">Belongs to the ATG13 family. Fungi subfamily.</text>
</comment>
<dbReference type="EMBL" id="CM003102">
    <property type="protein sequence ID" value="KUI69897.1"/>
    <property type="molecule type" value="Genomic_DNA"/>
</dbReference>
<feature type="region of interest" description="Disordered" evidence="13">
    <location>
        <begin position="799"/>
        <end position="869"/>
    </location>
</feature>
<feature type="compositionally biased region" description="Polar residues" evidence="13">
    <location>
        <begin position="14"/>
        <end position="29"/>
    </location>
</feature>
<evidence type="ECO:0000256" key="3">
    <source>
        <dbReference type="ARBA" id="ARBA00005246"/>
    </source>
</evidence>
<dbReference type="CDD" id="cd16978">
    <property type="entry name" value="VHS_HSE1"/>
    <property type="match status" value="1"/>
</dbReference>
<keyword evidence="6 11" id="KW-0728">SH3 domain</keyword>
<evidence type="ECO:0000256" key="11">
    <source>
        <dbReference type="PROSITE-ProRule" id="PRU00192"/>
    </source>
</evidence>
<feature type="compositionally biased region" description="Pro residues" evidence="13">
    <location>
        <begin position="489"/>
        <end position="501"/>
    </location>
</feature>
<dbReference type="PROSITE" id="PS50179">
    <property type="entry name" value="VHS"/>
    <property type="match status" value="1"/>
</dbReference>
<dbReference type="Gene3D" id="6.10.140.1900">
    <property type="match status" value="1"/>
</dbReference>
<feature type="compositionally biased region" description="Polar residues" evidence="13">
    <location>
        <begin position="1309"/>
        <end position="1321"/>
    </location>
</feature>
<dbReference type="Pfam" id="PF03127">
    <property type="entry name" value="GAT"/>
    <property type="match status" value="1"/>
</dbReference>
<dbReference type="Pfam" id="PF10033">
    <property type="entry name" value="ATG13"/>
    <property type="match status" value="1"/>
</dbReference>
<evidence type="ECO:0000256" key="9">
    <source>
        <dbReference type="ARBA" id="ARBA00022927"/>
    </source>
</evidence>
<dbReference type="PRINTS" id="PR01887">
    <property type="entry name" value="SPECTRNALPHA"/>
</dbReference>
<dbReference type="InterPro" id="IPR003903">
    <property type="entry name" value="UIM_dom"/>
</dbReference>
<dbReference type="GO" id="GO:0035091">
    <property type="term" value="F:phosphatidylinositol binding"/>
    <property type="evidence" value="ECO:0007669"/>
    <property type="project" value="InterPro"/>
</dbReference>
<keyword evidence="9" id="KW-0653">Protein transport</keyword>
<dbReference type="SUPFAM" id="SSF50044">
    <property type="entry name" value="SH3-domain"/>
    <property type="match status" value="1"/>
</dbReference>
<dbReference type="SMART" id="SM00326">
    <property type="entry name" value="SH3"/>
    <property type="match status" value="1"/>
</dbReference>
<feature type="compositionally biased region" description="Polar residues" evidence="13">
    <location>
        <begin position="1591"/>
        <end position="1602"/>
    </location>
</feature>
<dbReference type="PRINTS" id="PR00452">
    <property type="entry name" value="SH3DOMAIN"/>
</dbReference>
<dbReference type="SMR" id="A0A194W0V4"/>
<dbReference type="InterPro" id="IPR036570">
    <property type="entry name" value="HORMA_dom_sf"/>
</dbReference>
<evidence type="ECO:0000256" key="12">
    <source>
        <dbReference type="RuleBase" id="RU361214"/>
    </source>
</evidence>
<dbReference type="Gene3D" id="3.30.900.10">
    <property type="entry name" value="HORMA domain"/>
    <property type="match status" value="1"/>
</dbReference>
<evidence type="ECO:0000256" key="5">
    <source>
        <dbReference type="ARBA" id="ARBA00011446"/>
    </source>
</evidence>
<evidence type="ECO:0000256" key="13">
    <source>
        <dbReference type="SAM" id="MobiDB-lite"/>
    </source>
</evidence>
<evidence type="ECO:0000259" key="15">
    <source>
        <dbReference type="PROSITE" id="PS50179"/>
    </source>
</evidence>
<feature type="region of interest" description="Disordered" evidence="13">
    <location>
        <begin position="1116"/>
        <end position="1153"/>
    </location>
</feature>
<dbReference type="GO" id="GO:0043130">
    <property type="term" value="F:ubiquitin binding"/>
    <property type="evidence" value="ECO:0007669"/>
    <property type="project" value="InterPro"/>
</dbReference>
<dbReference type="GO" id="GO:0010008">
    <property type="term" value="C:endosome membrane"/>
    <property type="evidence" value="ECO:0007669"/>
    <property type="project" value="UniProtKB-SubCell"/>
</dbReference>
<feature type="compositionally biased region" description="Low complexity" evidence="13">
    <location>
        <begin position="1129"/>
        <end position="1153"/>
    </location>
</feature>
<feature type="domain" description="VHS" evidence="15">
    <location>
        <begin position="955"/>
        <end position="1084"/>
    </location>
</feature>
<feature type="region of interest" description="Disordered" evidence="13">
    <location>
        <begin position="698"/>
        <end position="723"/>
    </location>
</feature>
<dbReference type="PROSITE" id="PS50330">
    <property type="entry name" value="UIM"/>
    <property type="match status" value="1"/>
</dbReference>
<dbReference type="SUPFAM" id="SSF48464">
    <property type="entry name" value="ENTH/VHS domain"/>
    <property type="match status" value="1"/>
</dbReference>
<comment type="similarity">
    <text evidence="4">Belongs to the STAM family.</text>
</comment>
<name>A0A194W0V4_CYTMA</name>
<dbReference type="InterPro" id="IPR001452">
    <property type="entry name" value="SH3_domain"/>
</dbReference>
<feature type="compositionally biased region" description="Basic and acidic residues" evidence="13">
    <location>
        <begin position="56"/>
        <end position="65"/>
    </location>
</feature>
<dbReference type="Gene3D" id="1.20.5.1940">
    <property type="match status" value="1"/>
</dbReference>
<dbReference type="InterPro" id="IPR002014">
    <property type="entry name" value="VHS_dom"/>
</dbReference>
<evidence type="ECO:0000313" key="17">
    <source>
        <dbReference type="Proteomes" id="UP000078559"/>
    </source>
</evidence>
<evidence type="ECO:0000259" key="14">
    <source>
        <dbReference type="PROSITE" id="PS50002"/>
    </source>
</evidence>
<protein>
    <recommendedName>
        <fullName evidence="12">Autophagy-related protein 13</fullName>
    </recommendedName>
</protein>
<dbReference type="InterPro" id="IPR008942">
    <property type="entry name" value="ENTH_VHS"/>
</dbReference>
<feature type="compositionally biased region" description="Polar residues" evidence="13">
    <location>
        <begin position="358"/>
        <end position="369"/>
    </location>
</feature>
<sequence length="1613" mass="173548">MHQHPRQPPRVASPASSPQTNPTRSNNPREGSGAQMRATPDSPRRGTGSSAGSAELEPRGPSRESIKKLDQILQNLYLKAAVVIAQSRIRTTPLGPSKINKWFSLETDEIEEFRNEFRSWKTCSAFENRFPPMVIETYLDASQLSPSQCLVVVDDNGKRWDVLEALNSSETSDDSPTMRRRNTEVILERWRLELKPSPTGDIEDFGPILPTIYKKSIIFFRSLFVASRVIPAYKFSQQAMTKKPQPALEVKCRILTGETESSGYDALRQPLSDGRDVVTDYMLGDLEVPVGRFYASATYRNECHFRVDDAESLLSSRFMGVDEHFFKPSLPQSRDSSRRESSADIGSFPSRRHGRGTSDAQQTYGSLSTFHGAGAPGTSPISALRAMKPAGSDTGSPAGSVPASVEDPPHSLPIRPSVRGLDGHGRRPSITIQPFKAGSLSGSPRIQDAEFPSSPLSGQRPSGLSALAQAQARKRNSLTAGMPASLRGGPPPVEIPGPSSPRPSTGRISSSFSHRRGRPSFGGPSRGGDDDQASSSGRQSLSSSIAQPGSGLLAEAGGQASSGSLNADDDNISEFLKILDSKKTLSSFEPGKKGDSATKRTVAQLSKFQHMRDSNNALTDSMASSMQLQRSSSSSSRQLTSVPGMVAPNSMSVSTSPGKPLSPHTPHTPAIPSRLSENSIIDYEAQAQAARRATRVAPQIASMEEESATEVPRSPEGTTAIDIPLPLSPRIMQDNRRSSSVAQQHRALIEEDEADIAFGGHRSISLGAEPTASTLFGMDHGESAEDAAGLQPAANIRTSAAAGSPSSMGREKNPPGGLLTSNASSSPVRLRYKSTRGRPTPPQSSRGSFVGGSSGRYGMGRGDNDADEEPLVFDMQVSEMGRRSLEEGRGGGSVGSSSNDRITLDGDRFRKHGQKVGAIRDLAQIPRFGNKIIDTAATMFRAAAPGPYDEAVAKATDENLTSEDWGSIMEVCDRVSSDTNGSQQAVQALIKRLAHRNANVQLYTLELGNALSQNCGKPMHRELASRAFTDALLKLANDRNTHTQVKAKILERMKDWSDMFSKDADLGIMYDAYFRLKQSNPQLQPPSAPQKNSLTELDRQKEEDELQMALKLSLQEEERKKSVQQPVIAGPSSSSAAPQEPAAAAAPLQPMPSGTTAATVSRVRALYDFVPSEPGELEFKRGDVIAVLESVYKDWWRGSLKGKTGIFPLNYVEKLTDPTPDELQREAQMEAEVFAEIKNVEKLLTLLSTNSAPKEEDNEEISKLYHQTLAIRPKLIKLIEKYSQKKDDFTQLNEKFIKARRDYEALLESSMSHPPQPSYQSYALRPAIPQGYGGPSGLNYPGQAPPPQEAQGYGAPSGPGYAQQPASQEPQRFYTPGPAQDQVPHAYQAYSAQQNPQSTPSPAFQRPGGTPAPFFLAGAEVPPTGGAPAQHSYPPHEPGQRVPSAGQQPDVPPIQTTTSPPPANQYVPYSRPPVPGSQPPADHQQRPGAYDQQRQSTYGPGSGPGNPQELATSAYDSPIATHNPQSSAAYNNTTSAYSPDDGPSAPSEPSYPAPSAPSAVPGSLMPGGQARMEGAPSPLQPSGPAYDSRQGLPSQHGGQPTQYKPYVPPPSAY</sequence>
<feature type="domain" description="SH3" evidence="14">
    <location>
        <begin position="1158"/>
        <end position="1217"/>
    </location>
</feature>
<dbReference type="InterPro" id="IPR004152">
    <property type="entry name" value="GAT_dom"/>
</dbReference>
<dbReference type="Gene3D" id="1.25.40.90">
    <property type="match status" value="1"/>
</dbReference>
<gene>
    <name evidence="16" type="ORF">VM1G_05185</name>
</gene>
<dbReference type="GO" id="GO:0043328">
    <property type="term" value="P:protein transport to vacuole involved in ubiquitin-dependent protein catabolic process via the multivesicular body sorting pathway"/>
    <property type="evidence" value="ECO:0007669"/>
    <property type="project" value="TreeGrafter"/>
</dbReference>
<dbReference type="GO" id="GO:1990316">
    <property type="term" value="C:Atg1/ULK1 kinase complex"/>
    <property type="evidence" value="ECO:0007669"/>
    <property type="project" value="InterPro"/>
</dbReference>
<dbReference type="GO" id="GO:0033565">
    <property type="term" value="C:ESCRT-0 complex"/>
    <property type="evidence" value="ECO:0007669"/>
    <property type="project" value="TreeGrafter"/>
</dbReference>
<dbReference type="PANTHER" id="PTHR45929">
    <property type="entry name" value="JAK PATHWAY SIGNAL TRANSDUCTION ADAPTOR MOLECULE"/>
    <property type="match status" value="1"/>
</dbReference>
<feature type="compositionally biased region" description="Polar residues" evidence="13">
    <location>
        <begin position="1390"/>
        <end position="1402"/>
    </location>
</feature>
<feature type="compositionally biased region" description="Gly residues" evidence="13">
    <location>
        <begin position="849"/>
        <end position="861"/>
    </location>
</feature>
<feature type="compositionally biased region" description="Low complexity" evidence="13">
    <location>
        <begin position="534"/>
        <end position="544"/>
    </location>
</feature>
<dbReference type="Pfam" id="PF00018">
    <property type="entry name" value="SH3_1"/>
    <property type="match status" value="1"/>
</dbReference>
<dbReference type="PROSITE" id="PS50002">
    <property type="entry name" value="SH3"/>
    <property type="match status" value="1"/>
</dbReference>
<comment type="subcellular location">
    <subcellularLocation>
        <location evidence="2">Endosome membrane</location>
        <topology evidence="2">Peripheral membrane protein</topology>
        <orientation evidence="2">Cytoplasmic side</orientation>
    </subcellularLocation>
</comment>
<keyword evidence="17" id="KW-1185">Reference proteome</keyword>
<dbReference type="Gene3D" id="2.30.30.40">
    <property type="entry name" value="SH3 Domains"/>
    <property type="match status" value="1"/>
</dbReference>
<evidence type="ECO:0000256" key="2">
    <source>
        <dbReference type="ARBA" id="ARBA00004125"/>
    </source>
</evidence>
<dbReference type="InterPro" id="IPR036028">
    <property type="entry name" value="SH3-like_dom_sf"/>
</dbReference>
<evidence type="ECO:0000256" key="7">
    <source>
        <dbReference type="ARBA" id="ARBA00022448"/>
    </source>
</evidence>
<dbReference type="CDD" id="cd11805">
    <property type="entry name" value="SH3_GRB2_like_C"/>
    <property type="match status" value="1"/>
</dbReference>
<keyword evidence="7" id="KW-0813">Transport</keyword>
<evidence type="ECO:0000313" key="16">
    <source>
        <dbReference type="EMBL" id="KUI69897.1"/>
    </source>
</evidence>
<accession>A0A194W0V4</accession>
<feature type="compositionally biased region" description="Low complexity" evidence="13">
    <location>
        <begin position="502"/>
        <end position="512"/>
    </location>
</feature>
<reference evidence="16" key="1">
    <citation type="submission" date="2014-12" db="EMBL/GenBank/DDBJ databases">
        <title>Genome Sequence of Valsa Canker Pathogens Uncovers a Specific Adaption of Colonization on Woody Bark.</title>
        <authorList>
            <person name="Yin Z."/>
            <person name="Liu H."/>
            <person name="Gao X."/>
            <person name="Li Z."/>
            <person name="Song N."/>
            <person name="Ke X."/>
            <person name="Dai Q."/>
            <person name="Wu Y."/>
            <person name="Sun Y."/>
            <person name="Xu J.-R."/>
            <person name="Kang Z.K."/>
            <person name="Wang L."/>
            <person name="Huang L."/>
        </authorList>
    </citation>
    <scope>NUCLEOTIDE SEQUENCE [LARGE SCALE GENOMIC DNA]</scope>
    <source>
        <strain evidence="16">03-8</strain>
    </source>
</reference>
<dbReference type="OrthoDB" id="70161at2759"/>
<keyword evidence="10" id="KW-0472">Membrane</keyword>
<dbReference type="CDD" id="cd21386">
    <property type="entry name" value="GAT_Hse1"/>
    <property type="match status" value="1"/>
</dbReference>
<feature type="region of interest" description="Disordered" evidence="13">
    <location>
        <begin position="1309"/>
        <end position="1613"/>
    </location>
</feature>
<evidence type="ECO:0000256" key="10">
    <source>
        <dbReference type="ARBA" id="ARBA00023136"/>
    </source>
</evidence>
<keyword evidence="12" id="KW-0072">Autophagy</keyword>
<comment type="subunit">
    <text evidence="5">Component of the ESCRT-0 complex composed of HSE1 and VPS27.</text>
</comment>
<dbReference type="SMART" id="SM00288">
    <property type="entry name" value="VHS"/>
    <property type="match status" value="1"/>
</dbReference>
<dbReference type="PANTHER" id="PTHR45929:SF3">
    <property type="entry name" value="JAK PATHWAY SIGNAL TRANSDUCTION ADAPTOR MOLECULE"/>
    <property type="match status" value="1"/>
</dbReference>
<feature type="compositionally biased region" description="Low complexity" evidence="13">
    <location>
        <begin position="621"/>
        <end position="641"/>
    </location>
</feature>
<dbReference type="GO" id="GO:0006914">
    <property type="term" value="P:autophagy"/>
    <property type="evidence" value="ECO:0007669"/>
    <property type="project" value="UniProtKB-KW"/>
</dbReference>
<dbReference type="Proteomes" id="UP000078559">
    <property type="component" value="Chromosome 5"/>
</dbReference>
<organism evidence="16 17">
    <name type="scientific">Cytospora mali</name>
    <name type="common">Apple Valsa canker fungus</name>
    <name type="synonym">Valsa mali</name>
    <dbReference type="NCBI Taxonomy" id="578113"/>
    <lineage>
        <taxon>Eukaryota</taxon>
        <taxon>Fungi</taxon>
        <taxon>Dikarya</taxon>
        <taxon>Ascomycota</taxon>
        <taxon>Pezizomycotina</taxon>
        <taxon>Sordariomycetes</taxon>
        <taxon>Sordariomycetidae</taxon>
        <taxon>Diaporthales</taxon>
        <taxon>Cytosporaceae</taxon>
        <taxon>Cytospora</taxon>
    </lineage>
</organism>
<feature type="region of interest" description="Disordered" evidence="13">
    <location>
        <begin position="882"/>
        <end position="905"/>
    </location>
</feature>
<evidence type="ECO:0000256" key="4">
    <source>
        <dbReference type="ARBA" id="ARBA00009666"/>
    </source>
</evidence>
<feature type="region of interest" description="Disordered" evidence="13">
    <location>
        <begin position="1"/>
        <end position="65"/>
    </location>
</feature>
<feature type="region of interest" description="Disordered" evidence="13">
    <location>
        <begin position="326"/>
        <end position="568"/>
    </location>
</feature>
<evidence type="ECO:0000256" key="8">
    <source>
        <dbReference type="ARBA" id="ARBA00022753"/>
    </source>
</evidence>
<dbReference type="FunFam" id="2.30.30.40:FF:000072">
    <property type="entry name" value="Unconventional Myosin IB"/>
    <property type="match status" value="1"/>
</dbReference>
<dbReference type="InterPro" id="IPR050670">
    <property type="entry name" value="STAM"/>
</dbReference>
<dbReference type="Pfam" id="PF00790">
    <property type="entry name" value="VHS"/>
    <property type="match status" value="1"/>
</dbReference>
<feature type="compositionally biased region" description="Polar residues" evidence="13">
    <location>
        <begin position="1509"/>
        <end position="1537"/>
    </location>
</feature>
<keyword evidence="8" id="KW-0967">Endosome</keyword>